<proteinExistence type="predicted"/>
<organism evidence="2 3">
    <name type="scientific">Xylocopa violacea</name>
    <name type="common">Violet carpenter bee</name>
    <name type="synonym">Apis violacea</name>
    <dbReference type="NCBI Taxonomy" id="135666"/>
    <lineage>
        <taxon>Eukaryota</taxon>
        <taxon>Metazoa</taxon>
        <taxon>Ecdysozoa</taxon>
        <taxon>Arthropoda</taxon>
        <taxon>Hexapoda</taxon>
        <taxon>Insecta</taxon>
        <taxon>Pterygota</taxon>
        <taxon>Neoptera</taxon>
        <taxon>Endopterygota</taxon>
        <taxon>Hymenoptera</taxon>
        <taxon>Apocrita</taxon>
        <taxon>Aculeata</taxon>
        <taxon>Apoidea</taxon>
        <taxon>Anthophila</taxon>
        <taxon>Apidae</taxon>
        <taxon>Xylocopa</taxon>
        <taxon>Xylocopa</taxon>
    </lineage>
</organism>
<name>A0ABP1N6D1_XYLVO</name>
<dbReference type="Proteomes" id="UP001642520">
    <property type="component" value="Unassembled WGS sequence"/>
</dbReference>
<keyword evidence="3" id="KW-1185">Reference proteome</keyword>
<protein>
    <submittedName>
        <fullName evidence="2">Uncharacterized protein</fullName>
    </submittedName>
</protein>
<feature type="compositionally biased region" description="Polar residues" evidence="1">
    <location>
        <begin position="73"/>
        <end position="88"/>
    </location>
</feature>
<evidence type="ECO:0000256" key="1">
    <source>
        <dbReference type="SAM" id="MobiDB-lite"/>
    </source>
</evidence>
<evidence type="ECO:0000313" key="2">
    <source>
        <dbReference type="EMBL" id="CAL7936536.1"/>
    </source>
</evidence>
<feature type="region of interest" description="Disordered" evidence="1">
    <location>
        <begin position="38"/>
        <end position="97"/>
    </location>
</feature>
<accession>A0ABP1N6D1</accession>
<sequence>MPRSLLNTSRSGYVINETHRLSNKTPILKKSLTTATHKYNSTTKNQDRLVGGADVPEETEDASKPTEDIVTVESLTAESSKVSTTKTENGALPTRTPGPCCTCMGLMPGSTGDKKVDEMIDFVHENLQNAGKALASLKENFEHESKVEPCTQVKPS</sequence>
<dbReference type="EMBL" id="CAXAJV020001287">
    <property type="protein sequence ID" value="CAL7936536.1"/>
    <property type="molecule type" value="Genomic_DNA"/>
</dbReference>
<gene>
    <name evidence="2" type="ORF">XYLVIOL_LOCUS2213</name>
</gene>
<comment type="caution">
    <text evidence="2">The sequence shown here is derived from an EMBL/GenBank/DDBJ whole genome shotgun (WGS) entry which is preliminary data.</text>
</comment>
<reference evidence="2 3" key="1">
    <citation type="submission" date="2024-08" db="EMBL/GenBank/DDBJ databases">
        <authorList>
            <person name="Will J Nash"/>
            <person name="Angela Man"/>
            <person name="Seanna McTaggart"/>
            <person name="Kendall Baker"/>
            <person name="Tom Barker"/>
            <person name="Leah Catchpole"/>
            <person name="Alex Durrant"/>
            <person name="Karim Gharbi"/>
            <person name="Naomi Irish"/>
            <person name="Gemy Kaithakottil"/>
            <person name="Debby Ku"/>
            <person name="Aaliyah Providence"/>
            <person name="Felix Shaw"/>
            <person name="David Swarbreck"/>
            <person name="Chris Watkins"/>
            <person name="Ann M. McCartney"/>
            <person name="Giulio Formenti"/>
            <person name="Alice Mouton"/>
            <person name="Noel Vella"/>
            <person name="Bjorn M von Reumont"/>
            <person name="Adriana Vella"/>
            <person name="Wilfried Haerty"/>
        </authorList>
    </citation>
    <scope>NUCLEOTIDE SEQUENCE [LARGE SCALE GENOMIC DNA]</scope>
</reference>
<evidence type="ECO:0000313" key="3">
    <source>
        <dbReference type="Proteomes" id="UP001642520"/>
    </source>
</evidence>